<dbReference type="InterPro" id="IPR008146">
    <property type="entry name" value="Gln_synth_cat_dom"/>
</dbReference>
<dbReference type="SMART" id="SM01230">
    <property type="entry name" value="Gln-synt_C"/>
    <property type="match status" value="1"/>
</dbReference>
<dbReference type="GO" id="GO:0016301">
    <property type="term" value="F:kinase activity"/>
    <property type="evidence" value="ECO:0007669"/>
    <property type="project" value="UniProtKB-KW"/>
</dbReference>
<proteinExistence type="inferred from homology"/>
<comment type="similarity">
    <text evidence="2 3">Belongs to the glutamine synthetase family.</text>
</comment>
<dbReference type="InterPro" id="IPR014746">
    <property type="entry name" value="Gln_synth/guanido_kin_cat_dom"/>
</dbReference>
<feature type="compositionally biased region" description="Basic and acidic residues" evidence="4">
    <location>
        <begin position="841"/>
        <end position="853"/>
    </location>
</feature>
<keyword evidence="7" id="KW-1185">Reference proteome</keyword>
<dbReference type="STRING" id="97972.A0A2V1DZH7"/>
<sequence>MDPTDPNPSPTIEQLRYITNNYPIIDNHAGNLILPVFNDSIPFESITSEAKGRALRDAPKSLAHLRASQQLRQLYECPEDADWADVLEQRVEWLRSNPGRLIQRCFEGVHALLIDDGMPGPDRVYPYNFTDQYTKALSLRIVRIETVAESLMQIILRDVPNTALDHATFFTDTWVAFTDEFEREILEAIRDPAVAGFKTIISYRSGLDIEPDYQQAAQEVGHPFERYVERCLTKKKFRIDRKELNDYLVLRTLEVLSEQLSHPDALSKPLQVHTGLGDNDISLLQANPAYLQPLIEGYSKVPFVLLHSSYPYTREAGYLATVYRHVYLDLGGVFPMLSRDGQKNVLRDSFELVPGSKLLYSSSGKFFPETFWLANRQFREALLELTLEYIEKKDITPHQAISMTKDILFNNSNILYDLRYEAVFNEAPLTQGHITYNVRTEPEPVIPEPPVPQTPLVATTSHIATSRTPEGAYEPPPFPPPPKEAQVYDVHILEGFLAEHKDVKFVYVQWLDYTAIVRSRVVPIKEFTRLIHSGSRIPIPSSKIGLLQQEETAPVATSPGEIYIEPDLRSLRRTHSKDPLPSATVLSFWRDPLGRPIRDCPRANLEHLLGNLKFNYNITLLCGFEVDVTFLGHAGQPLNQNHTDETITPEQWLRLDFLADIVTALSDTNIDLQQVHAVSGPGQYRFVFSPQSPLEAIDSFIQARQVIFQLAALHGLTATLHPQPYPRVEASMEAILSMVPPERDVQFFAEGVLRHMGGICAFTMPEPESYGKSIMEQWAAVKEHALKEQSQDTSTSREGSPVYRSAPGHWKIRCLDGFANLYFALSAIIAAGSLGLAREGSEFRQHEGEPHGEDGDEENDRPIGGIVKAMPVAIEDAVYALSHDEELKEALPEALVRKAYLVGNMRKEETRDGEPLGREEAAKRRDWLIERY</sequence>
<dbReference type="Pfam" id="PF04909">
    <property type="entry name" value="Amidohydro_2"/>
    <property type="match status" value="1"/>
</dbReference>
<organism evidence="6 7">
    <name type="scientific">Periconia macrospinosa</name>
    <dbReference type="NCBI Taxonomy" id="97972"/>
    <lineage>
        <taxon>Eukaryota</taxon>
        <taxon>Fungi</taxon>
        <taxon>Dikarya</taxon>
        <taxon>Ascomycota</taxon>
        <taxon>Pezizomycotina</taxon>
        <taxon>Dothideomycetes</taxon>
        <taxon>Pleosporomycetidae</taxon>
        <taxon>Pleosporales</taxon>
        <taxon>Massarineae</taxon>
        <taxon>Periconiaceae</taxon>
        <taxon>Periconia</taxon>
    </lineage>
</organism>
<dbReference type="PANTHER" id="PTHR43383:SF2">
    <property type="entry name" value="AMIDOHYDROLASE 2 FAMILY PROTEIN"/>
    <property type="match status" value="1"/>
</dbReference>
<dbReference type="InterPro" id="IPR032466">
    <property type="entry name" value="Metal_Hydrolase"/>
</dbReference>
<dbReference type="PROSITE" id="PS51987">
    <property type="entry name" value="GS_CATALYTIC"/>
    <property type="match status" value="1"/>
</dbReference>
<dbReference type="GO" id="GO:0006542">
    <property type="term" value="P:glutamine biosynthetic process"/>
    <property type="evidence" value="ECO:0007669"/>
    <property type="project" value="InterPro"/>
</dbReference>
<name>A0A2V1DZH7_9PLEO</name>
<keyword evidence="6" id="KW-0808">Transferase</keyword>
<evidence type="ECO:0000256" key="1">
    <source>
        <dbReference type="ARBA" id="ARBA00021364"/>
    </source>
</evidence>
<dbReference type="Gene3D" id="3.30.590.10">
    <property type="entry name" value="Glutamine synthetase/guanido kinase, catalytic domain"/>
    <property type="match status" value="1"/>
</dbReference>
<evidence type="ECO:0000313" key="7">
    <source>
        <dbReference type="Proteomes" id="UP000244855"/>
    </source>
</evidence>
<dbReference type="Gene3D" id="3.20.20.140">
    <property type="entry name" value="Metal-dependent hydrolases"/>
    <property type="match status" value="1"/>
</dbReference>
<evidence type="ECO:0000256" key="3">
    <source>
        <dbReference type="RuleBase" id="RU000384"/>
    </source>
</evidence>
<dbReference type="OrthoDB" id="3364440at2759"/>
<evidence type="ECO:0000256" key="4">
    <source>
        <dbReference type="SAM" id="MobiDB-lite"/>
    </source>
</evidence>
<evidence type="ECO:0000313" key="6">
    <source>
        <dbReference type="EMBL" id="PVI03302.1"/>
    </source>
</evidence>
<dbReference type="Proteomes" id="UP000244855">
    <property type="component" value="Unassembled WGS sequence"/>
</dbReference>
<accession>A0A2V1DZH7</accession>
<evidence type="ECO:0000259" key="5">
    <source>
        <dbReference type="PROSITE" id="PS51987"/>
    </source>
</evidence>
<gene>
    <name evidence="6" type="ORF">DM02DRAFT_612380</name>
</gene>
<protein>
    <recommendedName>
        <fullName evidence="1">Glutamine synthetase</fullName>
    </recommendedName>
</protein>
<feature type="domain" description="GS catalytic" evidence="5">
    <location>
        <begin position="601"/>
        <end position="932"/>
    </location>
</feature>
<dbReference type="InterPro" id="IPR036651">
    <property type="entry name" value="Gln_synt_N_sf"/>
</dbReference>
<dbReference type="AlphaFoldDB" id="A0A2V1DZH7"/>
<evidence type="ECO:0000256" key="2">
    <source>
        <dbReference type="PROSITE-ProRule" id="PRU01331"/>
    </source>
</evidence>
<dbReference type="InterPro" id="IPR006680">
    <property type="entry name" value="Amidohydro-rel"/>
</dbReference>
<dbReference type="GO" id="GO:0016787">
    <property type="term" value="F:hydrolase activity"/>
    <property type="evidence" value="ECO:0007669"/>
    <property type="project" value="InterPro"/>
</dbReference>
<dbReference type="GO" id="GO:0004356">
    <property type="term" value="F:glutamine synthetase activity"/>
    <property type="evidence" value="ECO:0007669"/>
    <property type="project" value="InterPro"/>
</dbReference>
<dbReference type="Gene3D" id="3.10.20.70">
    <property type="entry name" value="Glutamine synthetase, N-terminal domain"/>
    <property type="match status" value="1"/>
</dbReference>
<dbReference type="Pfam" id="PF00120">
    <property type="entry name" value="Gln-synt_C"/>
    <property type="match status" value="1"/>
</dbReference>
<keyword evidence="6" id="KW-0418">Kinase</keyword>
<dbReference type="EMBL" id="KZ805333">
    <property type="protein sequence ID" value="PVI03302.1"/>
    <property type="molecule type" value="Genomic_DNA"/>
</dbReference>
<dbReference type="SUPFAM" id="SSF51556">
    <property type="entry name" value="Metallo-dependent hydrolases"/>
    <property type="match status" value="1"/>
</dbReference>
<reference evidence="6 7" key="1">
    <citation type="journal article" date="2018" name="Sci. Rep.">
        <title>Comparative genomics provides insights into the lifestyle and reveals functional heterogeneity of dark septate endophytic fungi.</title>
        <authorList>
            <person name="Knapp D.G."/>
            <person name="Nemeth J.B."/>
            <person name="Barry K."/>
            <person name="Hainaut M."/>
            <person name="Henrissat B."/>
            <person name="Johnson J."/>
            <person name="Kuo A."/>
            <person name="Lim J.H.P."/>
            <person name="Lipzen A."/>
            <person name="Nolan M."/>
            <person name="Ohm R.A."/>
            <person name="Tamas L."/>
            <person name="Grigoriev I.V."/>
            <person name="Spatafora J.W."/>
            <person name="Nagy L.G."/>
            <person name="Kovacs G.M."/>
        </authorList>
    </citation>
    <scope>NUCLEOTIDE SEQUENCE [LARGE SCALE GENOMIC DNA]</scope>
    <source>
        <strain evidence="6 7">DSE2036</strain>
    </source>
</reference>
<dbReference type="SUPFAM" id="SSF55931">
    <property type="entry name" value="Glutamine synthetase/guanido kinase"/>
    <property type="match status" value="1"/>
</dbReference>
<feature type="region of interest" description="Disordered" evidence="4">
    <location>
        <begin position="841"/>
        <end position="861"/>
    </location>
</feature>
<dbReference type="PANTHER" id="PTHR43383">
    <property type="entry name" value="NODULIN 6"/>
    <property type="match status" value="1"/>
</dbReference>